<feature type="domain" description="Cytoskeleton protein RodZ-like C-terminal" evidence="3">
    <location>
        <begin position="204"/>
        <end position="262"/>
    </location>
</feature>
<evidence type="ECO:0000256" key="1">
    <source>
        <dbReference type="SAM" id="MobiDB-lite"/>
    </source>
</evidence>
<dbReference type="Pfam" id="PF13464">
    <property type="entry name" value="RodZ_C"/>
    <property type="match status" value="1"/>
</dbReference>
<accession>A0A2J0L6I9</accession>
<comment type="caution">
    <text evidence="4">The sequence shown here is derived from an EMBL/GenBank/DDBJ whole genome shotgun (WGS) entry which is preliminary data.</text>
</comment>
<dbReference type="EMBL" id="PEWV01000017">
    <property type="protein sequence ID" value="PIU42147.1"/>
    <property type="molecule type" value="Genomic_DNA"/>
</dbReference>
<proteinExistence type="predicted"/>
<dbReference type="Pfam" id="PF13413">
    <property type="entry name" value="HTH_25"/>
    <property type="match status" value="1"/>
</dbReference>
<dbReference type="Gene3D" id="1.10.260.40">
    <property type="entry name" value="lambda repressor-like DNA-binding domains"/>
    <property type="match status" value="1"/>
</dbReference>
<name>A0A2J0L6I9_9BACT</name>
<dbReference type="PANTHER" id="PTHR34475:SF1">
    <property type="entry name" value="CYTOSKELETON PROTEIN RODZ"/>
    <property type="match status" value="1"/>
</dbReference>
<dbReference type="Proteomes" id="UP000230052">
    <property type="component" value="Unassembled WGS sequence"/>
</dbReference>
<reference evidence="4 5" key="1">
    <citation type="submission" date="2017-09" db="EMBL/GenBank/DDBJ databases">
        <title>Depth-based differentiation of microbial function through sediment-hosted aquifers and enrichment of novel symbionts in the deep terrestrial subsurface.</title>
        <authorList>
            <person name="Probst A.J."/>
            <person name="Ladd B."/>
            <person name="Jarett J.K."/>
            <person name="Geller-Mcgrath D.E."/>
            <person name="Sieber C.M."/>
            <person name="Emerson J.B."/>
            <person name="Anantharaman K."/>
            <person name="Thomas B.C."/>
            <person name="Malmstrom R."/>
            <person name="Stieglmeier M."/>
            <person name="Klingl A."/>
            <person name="Woyke T."/>
            <person name="Ryan C.M."/>
            <person name="Banfield J.F."/>
        </authorList>
    </citation>
    <scope>NUCLEOTIDE SEQUENCE [LARGE SCALE GENOMIC DNA]</scope>
    <source>
        <strain evidence="4">CG07_land_8_20_14_0_80_42_15</strain>
    </source>
</reference>
<dbReference type="InterPro" id="IPR025194">
    <property type="entry name" value="RodZ-like_C"/>
</dbReference>
<keyword evidence="2" id="KW-0472">Membrane</keyword>
<keyword evidence="2" id="KW-0812">Transmembrane</keyword>
<dbReference type="InterPro" id="IPR010982">
    <property type="entry name" value="Lambda_DNA-bd_dom_sf"/>
</dbReference>
<feature type="transmembrane region" description="Helical" evidence="2">
    <location>
        <begin position="105"/>
        <end position="124"/>
    </location>
</feature>
<evidence type="ECO:0000256" key="2">
    <source>
        <dbReference type="SAM" id="Phobius"/>
    </source>
</evidence>
<sequence>MDSIGSRLKKAREEKSLTLDDAQKSLKIHPRILKALEEDNAHETLSPVYVRSFLKSYARYLGLDAEKIVEDYSKSQTEEIKQVLHIEPKKKEIAYPQNSRNYVPLVLKTIVILLVAIFGIMAIIGTTRFIKRSVAKIADARRMHRENAAKEKLSGDSNAKKTKSVERSKPAPAVAVEKSKPSATVEKPVTKTPQAHPFLLVTKTSNDVWMEIKADGKQIFKSVLPKGSVEAWRANEKIELWVGKAESVELILNGTSLGSPGKGVKKGILITPQGMKIP</sequence>
<dbReference type="InterPro" id="IPR050400">
    <property type="entry name" value="Bact_Cytoskel_RodZ"/>
</dbReference>
<dbReference type="PANTHER" id="PTHR34475">
    <property type="match status" value="1"/>
</dbReference>
<dbReference type="AlphaFoldDB" id="A0A2J0L6I9"/>
<dbReference type="GO" id="GO:0003677">
    <property type="term" value="F:DNA binding"/>
    <property type="evidence" value="ECO:0007669"/>
    <property type="project" value="InterPro"/>
</dbReference>
<keyword evidence="2" id="KW-1133">Transmembrane helix</keyword>
<evidence type="ECO:0000313" key="4">
    <source>
        <dbReference type="EMBL" id="PIU42147.1"/>
    </source>
</evidence>
<evidence type="ECO:0000259" key="3">
    <source>
        <dbReference type="Pfam" id="PF13464"/>
    </source>
</evidence>
<protein>
    <recommendedName>
        <fullName evidence="3">Cytoskeleton protein RodZ-like C-terminal domain-containing protein</fullName>
    </recommendedName>
</protein>
<gene>
    <name evidence="4" type="ORF">COS99_01660</name>
</gene>
<feature type="region of interest" description="Disordered" evidence="1">
    <location>
        <begin position="146"/>
        <end position="186"/>
    </location>
</feature>
<evidence type="ECO:0000313" key="5">
    <source>
        <dbReference type="Proteomes" id="UP000230052"/>
    </source>
</evidence>
<organism evidence="4 5">
    <name type="scientific">Candidatus Aquitaenariimonas noxiae</name>
    <dbReference type="NCBI Taxonomy" id="1974741"/>
    <lineage>
        <taxon>Bacteria</taxon>
        <taxon>Pseudomonadati</taxon>
        <taxon>Candidatus Omnitrophota</taxon>
        <taxon>Candidatus Aquitaenariimonas</taxon>
    </lineage>
</organism>